<comment type="caution">
    <text evidence="1">The sequence shown here is derived from an EMBL/GenBank/DDBJ whole genome shotgun (WGS) entry which is preliminary data.</text>
</comment>
<evidence type="ECO:0000313" key="1">
    <source>
        <dbReference type="EMBL" id="CAB1442875.1"/>
    </source>
</evidence>
<name>A0A9N7V589_PLEPL</name>
<evidence type="ECO:0000313" key="2">
    <source>
        <dbReference type="Proteomes" id="UP001153269"/>
    </source>
</evidence>
<reference evidence="1" key="1">
    <citation type="submission" date="2020-03" db="EMBL/GenBank/DDBJ databases">
        <authorList>
            <person name="Weist P."/>
        </authorList>
    </citation>
    <scope>NUCLEOTIDE SEQUENCE</scope>
</reference>
<accession>A0A9N7V589</accession>
<gene>
    <name evidence="1" type="ORF">PLEPLA_LOCUS30594</name>
</gene>
<dbReference type="Proteomes" id="UP001153269">
    <property type="component" value="Unassembled WGS sequence"/>
</dbReference>
<protein>
    <submittedName>
        <fullName evidence="1">Uncharacterized protein</fullName>
    </submittedName>
</protein>
<dbReference type="AlphaFoldDB" id="A0A9N7V589"/>
<dbReference type="EMBL" id="CADEAL010002946">
    <property type="protein sequence ID" value="CAB1442875.1"/>
    <property type="molecule type" value="Genomic_DNA"/>
</dbReference>
<keyword evidence="2" id="KW-1185">Reference proteome</keyword>
<sequence length="108" mass="11611">MKRDGGRVNLQQKAFVQSDSHVLGGGRPAGTHYTPLASAKAVTLTNSQRHNGTVVQFVFSLNPLYAGHKTLYCPRGPLLSALQRKAGGRAGDDCPPLKCDVHPEESMK</sequence>
<organism evidence="1 2">
    <name type="scientific">Pleuronectes platessa</name>
    <name type="common">European plaice</name>
    <dbReference type="NCBI Taxonomy" id="8262"/>
    <lineage>
        <taxon>Eukaryota</taxon>
        <taxon>Metazoa</taxon>
        <taxon>Chordata</taxon>
        <taxon>Craniata</taxon>
        <taxon>Vertebrata</taxon>
        <taxon>Euteleostomi</taxon>
        <taxon>Actinopterygii</taxon>
        <taxon>Neopterygii</taxon>
        <taxon>Teleostei</taxon>
        <taxon>Neoteleostei</taxon>
        <taxon>Acanthomorphata</taxon>
        <taxon>Carangaria</taxon>
        <taxon>Pleuronectiformes</taxon>
        <taxon>Pleuronectoidei</taxon>
        <taxon>Pleuronectidae</taxon>
        <taxon>Pleuronectes</taxon>
    </lineage>
</organism>
<proteinExistence type="predicted"/>